<reference evidence="1 2" key="1">
    <citation type="submission" date="2020-03" db="EMBL/GenBank/DDBJ databases">
        <authorList>
            <person name="Picone N."/>
        </authorList>
    </citation>
    <scope>NUCLEOTIDE SEQUENCE [LARGE SCALE GENOMIC DNA]</scope>
    <source>
        <strain evidence="1">NSCAC1</strain>
    </source>
</reference>
<name>A0A7G1QB98_9GAMM</name>
<keyword evidence="2" id="KW-1185">Reference proteome</keyword>
<proteinExistence type="predicted"/>
<dbReference type="AlphaFoldDB" id="A0A7G1QB98"/>
<accession>A0A7G1QB98</accession>
<evidence type="ECO:0000313" key="1">
    <source>
        <dbReference type="EMBL" id="CAB1276855.1"/>
    </source>
</evidence>
<dbReference type="KEGG" id="ntg:NSCAC_1380"/>
<sequence>MNSKSLLKFNGDVDYLKRNCFIYSHEKTPTPPFAIYWIISSPST</sequence>
<dbReference type="EMBL" id="LR778175">
    <property type="protein sequence ID" value="CAB1276855.1"/>
    <property type="molecule type" value="Genomic_DNA"/>
</dbReference>
<protein>
    <submittedName>
        <fullName evidence="1">Uncharacterized protein</fullName>
    </submittedName>
</protein>
<dbReference type="Proteomes" id="UP000516072">
    <property type="component" value="Chromosome"/>
</dbReference>
<gene>
    <name evidence="1" type="ORF">NSCAC_1380</name>
</gene>
<organism evidence="1 2">
    <name type="scientific">Candidatus Nitrosacidococcus tergens</name>
    <dbReference type="NCBI Taxonomy" id="553981"/>
    <lineage>
        <taxon>Bacteria</taxon>
        <taxon>Pseudomonadati</taxon>
        <taxon>Pseudomonadota</taxon>
        <taxon>Gammaproteobacteria</taxon>
        <taxon>Chromatiales</taxon>
        <taxon>Chromatiaceae</taxon>
        <taxon>Candidatus Nitrosacidococcus</taxon>
    </lineage>
</organism>
<evidence type="ECO:0000313" key="2">
    <source>
        <dbReference type="Proteomes" id="UP000516072"/>
    </source>
</evidence>